<dbReference type="Pfam" id="PF00266">
    <property type="entry name" value="Aminotran_5"/>
    <property type="match status" value="1"/>
</dbReference>
<evidence type="ECO:0000259" key="7">
    <source>
        <dbReference type="Pfam" id="PF00266"/>
    </source>
</evidence>
<comment type="similarity">
    <text evidence="2">Belongs to the class-V pyridoxal-phosphate-dependent aminotransferase family. Csd subfamily.</text>
</comment>
<keyword evidence="4" id="KW-0663">Pyridoxal phosphate</keyword>
<evidence type="ECO:0000313" key="8">
    <source>
        <dbReference type="EMBL" id="PKD32410.1"/>
    </source>
</evidence>
<proteinExistence type="inferred from homology"/>
<dbReference type="EMBL" id="NNSR01000026">
    <property type="protein sequence ID" value="PKD32410.1"/>
    <property type="molecule type" value="Genomic_DNA"/>
</dbReference>
<dbReference type="PANTHER" id="PTHR43586">
    <property type="entry name" value="CYSTEINE DESULFURASE"/>
    <property type="match status" value="1"/>
</dbReference>
<dbReference type="InterPro" id="IPR020578">
    <property type="entry name" value="Aminotrans_V_PyrdxlP_BS"/>
</dbReference>
<evidence type="ECO:0000256" key="2">
    <source>
        <dbReference type="ARBA" id="ARBA00010447"/>
    </source>
</evidence>
<dbReference type="InterPro" id="IPR000192">
    <property type="entry name" value="Aminotrans_V_dom"/>
</dbReference>
<evidence type="ECO:0000256" key="6">
    <source>
        <dbReference type="RuleBase" id="RU004504"/>
    </source>
</evidence>
<keyword evidence="9" id="KW-1185">Reference proteome</keyword>
<dbReference type="InterPro" id="IPR010969">
    <property type="entry name" value="Cys_dSase-rel_unknwn_funct"/>
</dbReference>
<sequence length="388" mass="42113">MIYFDNGATTFPKPFSVRKAVNDAMSNYGANPGRSGHIMSVKSSEIMFSCRENAAKLFGSANPENVIFTLNCTSALNTVIKGILKSGDHAVISSLEHNAVVRPLEALKKNKIEYSVAKCVPYDEEQTIENFRNEFKANTKLVICTHASNVFGVKLPIERIAALCRINGILFCVDAAQSAGIADINLSDSSIDYLCTAGHKGLYGPMGTGLLIINSETTPDSLIQGGTGSDSANLNQPEILPDKYESGTPNLPGIAGLNAGIKFVLNRKPNKIYNSELSLAQMLYKRLEKAENVILYTKMPEKNHSVPVISFNIKDTESETVAKILNDNYNIAVRAGLHCAPLAHKSFGTQDTGTVRAVVSAFTDKNDVIYFANAVRSISKNNKLKKTI</sequence>
<gene>
    <name evidence="8" type="primary">csd</name>
    <name evidence="8" type="ORF">RBATCC27255_00358</name>
</gene>
<organism evidence="8 9">
    <name type="scientific">Ruminococcus bromii</name>
    <dbReference type="NCBI Taxonomy" id="40518"/>
    <lineage>
        <taxon>Bacteria</taxon>
        <taxon>Bacillati</taxon>
        <taxon>Bacillota</taxon>
        <taxon>Clostridia</taxon>
        <taxon>Eubacteriales</taxon>
        <taxon>Oscillospiraceae</taxon>
        <taxon>Ruminococcus</taxon>
    </lineage>
</organism>
<dbReference type="SUPFAM" id="SSF53383">
    <property type="entry name" value="PLP-dependent transferases"/>
    <property type="match status" value="1"/>
</dbReference>
<comment type="cofactor">
    <cofactor evidence="1 6">
        <name>pyridoxal 5'-phosphate</name>
        <dbReference type="ChEBI" id="CHEBI:597326"/>
    </cofactor>
</comment>
<dbReference type="EC" id="2.8.1.7" evidence="3"/>
<keyword evidence="8" id="KW-0808">Transferase</keyword>
<dbReference type="RefSeq" id="WP_101028476.1">
    <property type="nucleotide sequence ID" value="NZ_CABMMZ010000026.1"/>
</dbReference>
<dbReference type="Proteomes" id="UP000233425">
    <property type="component" value="Unassembled WGS sequence"/>
</dbReference>
<evidence type="ECO:0000313" key="9">
    <source>
        <dbReference type="Proteomes" id="UP000233425"/>
    </source>
</evidence>
<feature type="domain" description="Aminotransferase class V" evidence="7">
    <location>
        <begin position="2"/>
        <end position="369"/>
    </location>
</feature>
<dbReference type="PANTHER" id="PTHR43586:SF4">
    <property type="entry name" value="ISOPENICILLIN N EPIMERASE"/>
    <property type="match status" value="1"/>
</dbReference>
<dbReference type="InterPro" id="IPR015424">
    <property type="entry name" value="PyrdxlP-dep_Trfase"/>
</dbReference>
<accession>A0A2N0UZJ8</accession>
<dbReference type="NCBIfam" id="TIGR01977">
    <property type="entry name" value="am_tr_V_EF2568"/>
    <property type="match status" value="1"/>
</dbReference>
<name>A0A2N0UZJ8_9FIRM</name>
<evidence type="ECO:0000256" key="4">
    <source>
        <dbReference type="ARBA" id="ARBA00022898"/>
    </source>
</evidence>
<reference evidence="8" key="1">
    <citation type="journal article" date="2018" name="Environ. Microbiol.">
        <title>Sporulation capability and amylosome conservation among diverse human colonic and rumen isolates of the keystone starch-degrader Ruminococcus bromii.</title>
        <authorList>
            <person name="Mukhopadhya I."/>
            <person name="Morais S."/>
            <person name="Laverde-Gomez J."/>
            <person name="Sheridan P.O."/>
            <person name="Walker A.W."/>
            <person name="Kelly W."/>
            <person name="Klieve A.V."/>
            <person name="Ouwerkerk D."/>
            <person name="Duncan S.H."/>
            <person name="Louis P."/>
            <person name="Koropatkin N."/>
            <person name="Cockburn D."/>
            <person name="Kibler R."/>
            <person name="Cooper P.J."/>
            <person name="Sandoval C."/>
            <person name="Crost E."/>
            <person name="Juge N."/>
            <person name="Bayer E.A."/>
            <person name="Flint H.J."/>
        </authorList>
    </citation>
    <scope>NUCLEOTIDE SEQUENCE [LARGE SCALE GENOMIC DNA]</scope>
    <source>
        <strain evidence="8">ATCC 27255</strain>
    </source>
</reference>
<comment type="caution">
    <text evidence="8">The sequence shown here is derived from an EMBL/GenBank/DDBJ whole genome shotgun (WGS) entry which is preliminary data.</text>
</comment>
<evidence type="ECO:0000256" key="1">
    <source>
        <dbReference type="ARBA" id="ARBA00001933"/>
    </source>
</evidence>
<comment type="catalytic activity">
    <reaction evidence="5">
        <text>(sulfur carrier)-H + L-cysteine = (sulfur carrier)-SH + L-alanine</text>
        <dbReference type="Rhea" id="RHEA:43892"/>
        <dbReference type="Rhea" id="RHEA-COMP:14737"/>
        <dbReference type="Rhea" id="RHEA-COMP:14739"/>
        <dbReference type="ChEBI" id="CHEBI:29917"/>
        <dbReference type="ChEBI" id="CHEBI:35235"/>
        <dbReference type="ChEBI" id="CHEBI:57972"/>
        <dbReference type="ChEBI" id="CHEBI:64428"/>
        <dbReference type="EC" id="2.8.1.7"/>
    </reaction>
</comment>
<dbReference type="PIRSF" id="PIRSF005572">
    <property type="entry name" value="NifS"/>
    <property type="match status" value="1"/>
</dbReference>
<dbReference type="GO" id="GO:0031071">
    <property type="term" value="F:cysteine desulfurase activity"/>
    <property type="evidence" value="ECO:0007669"/>
    <property type="project" value="UniProtKB-EC"/>
</dbReference>
<evidence type="ECO:0000256" key="5">
    <source>
        <dbReference type="ARBA" id="ARBA00050776"/>
    </source>
</evidence>
<dbReference type="Gene3D" id="3.90.1150.10">
    <property type="entry name" value="Aspartate Aminotransferase, domain 1"/>
    <property type="match status" value="1"/>
</dbReference>
<dbReference type="Gene3D" id="3.40.640.10">
    <property type="entry name" value="Type I PLP-dependent aspartate aminotransferase-like (Major domain)"/>
    <property type="match status" value="1"/>
</dbReference>
<evidence type="ECO:0000256" key="3">
    <source>
        <dbReference type="ARBA" id="ARBA00012239"/>
    </source>
</evidence>
<dbReference type="InterPro" id="IPR015422">
    <property type="entry name" value="PyrdxlP-dep_Trfase_small"/>
</dbReference>
<dbReference type="InterPro" id="IPR016454">
    <property type="entry name" value="Cysteine_dSase"/>
</dbReference>
<dbReference type="PROSITE" id="PS00595">
    <property type="entry name" value="AA_TRANSFER_CLASS_5"/>
    <property type="match status" value="1"/>
</dbReference>
<dbReference type="AlphaFoldDB" id="A0A2N0UZJ8"/>
<protein>
    <recommendedName>
        <fullName evidence="3">cysteine desulfurase</fullName>
        <ecNumber evidence="3">2.8.1.7</ecNumber>
    </recommendedName>
</protein>
<dbReference type="InterPro" id="IPR015421">
    <property type="entry name" value="PyrdxlP-dep_Trfase_major"/>
</dbReference>